<dbReference type="InterPro" id="IPR015046">
    <property type="entry name" value="LciA_Immunity-like"/>
</dbReference>
<dbReference type="HOGENOM" id="CLU_166209_0_0_9"/>
<dbReference type="GO" id="GO:0030153">
    <property type="term" value="P:bacteriocin immunity"/>
    <property type="evidence" value="ECO:0007669"/>
    <property type="project" value="InterPro"/>
</dbReference>
<dbReference type="CDD" id="cd21059">
    <property type="entry name" value="LciA-like"/>
    <property type="match status" value="1"/>
</dbReference>
<evidence type="ECO:0000313" key="2">
    <source>
        <dbReference type="Proteomes" id="UP000001368"/>
    </source>
</evidence>
<reference evidence="1 2" key="1">
    <citation type="journal article" date="2009" name="PLoS Pathog.">
        <title>Genomic evidence for the evolution of Streptococcus equi: host restriction, increased virulence, and genetic exchange with human pathogens.</title>
        <authorList>
            <person name="Holden M.T.G."/>
            <person name="Heather Z."/>
            <person name="Paillot R."/>
            <person name="Steward K.F."/>
            <person name="Webb K."/>
            <person name="Ainslie F."/>
            <person name="Jourdan T."/>
            <person name="Bason N.C."/>
            <person name="Holroyd N.E."/>
            <person name="Mungall K."/>
            <person name="Quail M.A."/>
            <person name="Sanders M."/>
            <person name="Simmonds M."/>
            <person name="Willey D."/>
            <person name="Brooks K."/>
            <person name="Aanensen D.M."/>
            <person name="Spratt B.G."/>
            <person name="Jolley K.A."/>
            <person name="Maiden M.C.J."/>
            <person name="Kehoe M."/>
            <person name="Chanter N."/>
            <person name="Bentley S.D."/>
            <person name="Robinson C."/>
            <person name="Maskell D.J."/>
            <person name="Parkhill J."/>
            <person name="Waller A.S."/>
        </authorList>
    </citation>
    <scope>NUCLEOTIDE SEQUENCE [LARGE SCALE GENOMIC DNA]</scope>
    <source>
        <strain evidence="1 2">H70</strain>
    </source>
</reference>
<dbReference type="eggNOG" id="ENOG5032DTV">
    <property type="taxonomic scope" value="Bacteria"/>
</dbReference>
<dbReference type="AlphaFoldDB" id="C0MH62"/>
<proteinExistence type="predicted"/>
<organism evidence="2">
    <name type="scientific">Streptococcus equi subsp. zooepidemicus (strain H70)</name>
    <dbReference type="NCBI Taxonomy" id="553483"/>
    <lineage>
        <taxon>Bacteria</taxon>
        <taxon>Bacillati</taxon>
        <taxon>Bacillota</taxon>
        <taxon>Bacilli</taxon>
        <taxon>Lactobacillales</taxon>
        <taxon>Streptococcaceae</taxon>
        <taxon>Streptococcus</taxon>
    </lineage>
</organism>
<accession>C0MH62</accession>
<protein>
    <submittedName>
        <fullName evidence="1">Putative bacteriocin immunity protein</fullName>
    </submittedName>
</protein>
<dbReference type="Proteomes" id="UP000001368">
    <property type="component" value="Chromosome"/>
</dbReference>
<sequence length="101" mass="11828">MGMLTREEILNKVYNLILDPTLTSEERVILVRFKDRVGESNSFDREVMMLSESLRQLAVKQIRVETMSVEMAKFYKEISTYKEFDKQLGRGLISLGVIRHQ</sequence>
<name>C0MH62_STRS7</name>
<evidence type="ECO:0000313" key="1">
    <source>
        <dbReference type="EMBL" id="CAW98351.1"/>
    </source>
</evidence>
<dbReference type="KEGG" id="seq:SZO_04380"/>
<gene>
    <name evidence="1" type="ordered locus">SZO_04380</name>
</gene>
<dbReference type="Pfam" id="PF08951">
    <property type="entry name" value="EntA_Immun"/>
    <property type="match status" value="1"/>
</dbReference>
<dbReference type="EMBL" id="FM204884">
    <property type="protein sequence ID" value="CAW98351.1"/>
    <property type="molecule type" value="Genomic_DNA"/>
</dbReference>